<keyword evidence="2" id="KW-1185">Reference proteome</keyword>
<dbReference type="Proteomes" id="UP000886998">
    <property type="component" value="Unassembled WGS sequence"/>
</dbReference>
<reference evidence="1" key="1">
    <citation type="submission" date="2020-08" db="EMBL/GenBank/DDBJ databases">
        <title>Multicomponent nature underlies the extraordinary mechanical properties of spider dragline silk.</title>
        <authorList>
            <person name="Kono N."/>
            <person name="Nakamura H."/>
            <person name="Mori M."/>
            <person name="Yoshida Y."/>
            <person name="Ohtoshi R."/>
            <person name="Malay A.D."/>
            <person name="Moran D.A.P."/>
            <person name="Tomita M."/>
            <person name="Numata K."/>
            <person name="Arakawa K."/>
        </authorList>
    </citation>
    <scope>NUCLEOTIDE SEQUENCE</scope>
</reference>
<comment type="caution">
    <text evidence="1">The sequence shown here is derived from an EMBL/GenBank/DDBJ whole genome shotgun (WGS) entry which is preliminary data.</text>
</comment>
<dbReference type="AlphaFoldDB" id="A0A8X6JKQ2"/>
<evidence type="ECO:0000313" key="1">
    <source>
        <dbReference type="EMBL" id="GFS39551.1"/>
    </source>
</evidence>
<evidence type="ECO:0000313" key="2">
    <source>
        <dbReference type="Proteomes" id="UP000886998"/>
    </source>
</evidence>
<accession>A0A8X6JKQ2</accession>
<dbReference type="OrthoDB" id="10035275at2759"/>
<gene>
    <name evidence="1" type="primary">AVEN_27655_1</name>
    <name evidence="1" type="ORF">TNIN_213181</name>
</gene>
<sequence length="147" mass="17428">MDRKTTHKEAGDDVIVEWQPNHDDVFLSAIQDSQQSYVHEMNSAYLENNTHLTVHIEWLESVLLFSALYHKYDDVCRIHGHQMKREITALQLENYSLERQLFSYQKSLAVAQARTQQSGDLEDDYYQDHYYERSLSKEQSFSESEYV</sequence>
<protein>
    <submittedName>
        <fullName evidence="1">Uncharacterized protein</fullName>
    </submittedName>
</protein>
<organism evidence="1 2">
    <name type="scientific">Trichonephila inaurata madagascariensis</name>
    <dbReference type="NCBI Taxonomy" id="2747483"/>
    <lineage>
        <taxon>Eukaryota</taxon>
        <taxon>Metazoa</taxon>
        <taxon>Ecdysozoa</taxon>
        <taxon>Arthropoda</taxon>
        <taxon>Chelicerata</taxon>
        <taxon>Arachnida</taxon>
        <taxon>Araneae</taxon>
        <taxon>Araneomorphae</taxon>
        <taxon>Entelegynae</taxon>
        <taxon>Araneoidea</taxon>
        <taxon>Nephilidae</taxon>
        <taxon>Trichonephila</taxon>
        <taxon>Trichonephila inaurata</taxon>
    </lineage>
</organism>
<proteinExistence type="predicted"/>
<name>A0A8X6JKQ2_9ARAC</name>
<dbReference type="EMBL" id="BMAV01025206">
    <property type="protein sequence ID" value="GFS39551.1"/>
    <property type="molecule type" value="Genomic_DNA"/>
</dbReference>